<dbReference type="InterPro" id="IPR025659">
    <property type="entry name" value="Tubby-like_C"/>
</dbReference>
<dbReference type="AlphaFoldDB" id="A0AAD8NKI1"/>
<dbReference type="Proteomes" id="UP001229421">
    <property type="component" value="Unassembled WGS sequence"/>
</dbReference>
<dbReference type="InterPro" id="IPR038595">
    <property type="entry name" value="LOR_sf"/>
</dbReference>
<dbReference type="PANTHER" id="PTHR31087:SF22">
    <property type="entry name" value="PROTEIN LURP-ONE-RELATED 8"/>
    <property type="match status" value="1"/>
</dbReference>
<comment type="similarity">
    <text evidence="1">Belongs to the LOR family.</text>
</comment>
<comment type="caution">
    <text evidence="2">The sequence shown here is derived from an EMBL/GenBank/DDBJ whole genome shotgun (WGS) entry which is preliminary data.</text>
</comment>
<name>A0AAD8NKI1_TARER</name>
<evidence type="ECO:0000313" key="2">
    <source>
        <dbReference type="EMBL" id="KAK1412187.1"/>
    </source>
</evidence>
<dbReference type="SUPFAM" id="SSF54518">
    <property type="entry name" value="Tubby C-terminal domain-like"/>
    <property type="match status" value="1"/>
</dbReference>
<dbReference type="Pfam" id="PF04525">
    <property type="entry name" value="LOR"/>
    <property type="match status" value="1"/>
</dbReference>
<accession>A0AAD8NKI1</accession>
<reference evidence="2" key="1">
    <citation type="journal article" date="2023" name="bioRxiv">
        <title>Improved chromosome-level genome assembly for marigold (Tagetes erecta).</title>
        <authorList>
            <person name="Jiang F."/>
            <person name="Yuan L."/>
            <person name="Wang S."/>
            <person name="Wang H."/>
            <person name="Xu D."/>
            <person name="Wang A."/>
            <person name="Fan W."/>
        </authorList>
    </citation>
    <scope>NUCLEOTIDE SEQUENCE</scope>
    <source>
        <strain evidence="2">WSJ</strain>
        <tissue evidence="2">Leaf</tissue>
    </source>
</reference>
<evidence type="ECO:0000313" key="3">
    <source>
        <dbReference type="Proteomes" id="UP001229421"/>
    </source>
</evidence>
<dbReference type="Gene3D" id="2.40.160.200">
    <property type="entry name" value="LURP1-related"/>
    <property type="match status" value="1"/>
</dbReference>
<evidence type="ECO:0000256" key="1">
    <source>
        <dbReference type="ARBA" id="ARBA00005437"/>
    </source>
</evidence>
<gene>
    <name evidence="2" type="ORF">QVD17_33215</name>
</gene>
<dbReference type="EMBL" id="JAUHHV010000009">
    <property type="protein sequence ID" value="KAK1412187.1"/>
    <property type="molecule type" value="Genomic_DNA"/>
</dbReference>
<protein>
    <recommendedName>
        <fullName evidence="4">Tubby C-terminal-like domain-containing protein</fullName>
    </recommendedName>
</protein>
<keyword evidence="3" id="KW-1185">Reference proteome</keyword>
<organism evidence="2 3">
    <name type="scientific">Tagetes erecta</name>
    <name type="common">African marigold</name>
    <dbReference type="NCBI Taxonomy" id="13708"/>
    <lineage>
        <taxon>Eukaryota</taxon>
        <taxon>Viridiplantae</taxon>
        <taxon>Streptophyta</taxon>
        <taxon>Embryophyta</taxon>
        <taxon>Tracheophyta</taxon>
        <taxon>Spermatophyta</taxon>
        <taxon>Magnoliopsida</taxon>
        <taxon>eudicotyledons</taxon>
        <taxon>Gunneridae</taxon>
        <taxon>Pentapetalae</taxon>
        <taxon>asterids</taxon>
        <taxon>campanulids</taxon>
        <taxon>Asterales</taxon>
        <taxon>Asteraceae</taxon>
        <taxon>Asteroideae</taxon>
        <taxon>Heliantheae alliance</taxon>
        <taxon>Tageteae</taxon>
        <taxon>Tagetes</taxon>
    </lineage>
</organism>
<sequence length="201" mass="22788">MAKVHPETILPIGTSSDKNPIVLTVWKKSLLFGCYGFTVYDSTGNLKFRVDNYTTSGSREIVLMDAFGRTLHTIRRKMLSMVDNFLVYDGEDVVNPRFTVTKHVNVLNSKSLAYVSTSKNWMKRNVRYEIEGSYAHKSCMVYDYTRRQCIADIRRKEAKGGVALGGDVFSLVVQPSTDPAMAMALVIALDQMFDHSRHTFR</sequence>
<dbReference type="InterPro" id="IPR007612">
    <property type="entry name" value="LOR"/>
</dbReference>
<evidence type="ECO:0008006" key="4">
    <source>
        <dbReference type="Google" id="ProtNLM"/>
    </source>
</evidence>
<proteinExistence type="inferred from homology"/>
<dbReference type="PANTHER" id="PTHR31087">
    <property type="match status" value="1"/>
</dbReference>